<gene>
    <name evidence="1" type="ORF">K3152_02935</name>
</gene>
<dbReference type="Pfam" id="PF13489">
    <property type="entry name" value="Methyltransf_23"/>
    <property type="match status" value="1"/>
</dbReference>
<accession>A0ABS7IUT9</accession>
<dbReference type="Gene3D" id="3.40.50.150">
    <property type="entry name" value="Vaccinia Virus protein VP39"/>
    <property type="match status" value="1"/>
</dbReference>
<evidence type="ECO:0000313" key="2">
    <source>
        <dbReference type="Proteomes" id="UP000783253"/>
    </source>
</evidence>
<keyword evidence="2" id="KW-1185">Reference proteome</keyword>
<dbReference type="RefSeq" id="WP_221572522.1">
    <property type="nucleotide sequence ID" value="NZ_JAIGNK010000001.1"/>
</dbReference>
<sequence length="292" mass="32867">MSTCVTCSGPLRFQRRYVFESDAFRRIYSGREVYRCEACNLSQVDTAKVDDAALTQYYREDYRKVGSAGRLNEATRQWYLKRGEALAELARNHAVESVVSIFEVGAGFGYNLRAFGQRYPGARLETDEISGVANEARAGAIAAGQLGDGRHDVVILSHVLEHFTDPRALLERVWQGLRRGGIVVIEVPNDVDGIERFNGPDEPHLTFFEEPTLRALLGRTRFEIAELFPAGPAYVERSRMRSARQALRWVLYRIPGMGAYLHRRAARNVAALPDFSGENPRGVFLRAVLRKS</sequence>
<name>A0ABS7IUT9_9SPHN</name>
<dbReference type="Proteomes" id="UP000783253">
    <property type="component" value="Unassembled WGS sequence"/>
</dbReference>
<reference evidence="1 2" key="1">
    <citation type="submission" date="2021-08" db="EMBL/GenBank/DDBJ databases">
        <title>Comparative Genomics Analysis of the Genus Qipengyuania Reveals Extensive Genetic Diversity and Metabolic Versatility, Including the Description of Fifteen Novel Species.</title>
        <authorList>
            <person name="Liu Y."/>
        </authorList>
    </citation>
    <scope>NUCLEOTIDE SEQUENCE [LARGE SCALE GENOMIC DNA]</scope>
    <source>
        <strain evidence="1 2">1NDH17</strain>
    </source>
</reference>
<keyword evidence="1" id="KW-0489">Methyltransferase</keyword>
<organism evidence="1 2">
    <name type="scientific">Qipengyuania polymorpha</name>
    <dbReference type="NCBI Taxonomy" id="2867234"/>
    <lineage>
        <taxon>Bacteria</taxon>
        <taxon>Pseudomonadati</taxon>
        <taxon>Pseudomonadota</taxon>
        <taxon>Alphaproteobacteria</taxon>
        <taxon>Sphingomonadales</taxon>
        <taxon>Erythrobacteraceae</taxon>
        <taxon>Qipengyuania</taxon>
    </lineage>
</organism>
<dbReference type="GO" id="GO:0008168">
    <property type="term" value="F:methyltransferase activity"/>
    <property type="evidence" value="ECO:0007669"/>
    <property type="project" value="UniProtKB-KW"/>
</dbReference>
<dbReference type="CDD" id="cd02440">
    <property type="entry name" value="AdoMet_MTases"/>
    <property type="match status" value="1"/>
</dbReference>
<dbReference type="SUPFAM" id="SSF53335">
    <property type="entry name" value="S-adenosyl-L-methionine-dependent methyltransferases"/>
    <property type="match status" value="1"/>
</dbReference>
<keyword evidence="1" id="KW-0808">Transferase</keyword>
<dbReference type="EMBL" id="JAIGNK010000001">
    <property type="protein sequence ID" value="MBX7457192.1"/>
    <property type="molecule type" value="Genomic_DNA"/>
</dbReference>
<protein>
    <submittedName>
        <fullName evidence="1">Class I SAM-dependent methyltransferase</fullName>
    </submittedName>
</protein>
<evidence type="ECO:0000313" key="1">
    <source>
        <dbReference type="EMBL" id="MBX7457192.1"/>
    </source>
</evidence>
<proteinExistence type="predicted"/>
<dbReference type="InterPro" id="IPR029063">
    <property type="entry name" value="SAM-dependent_MTases_sf"/>
</dbReference>
<dbReference type="GO" id="GO:0032259">
    <property type="term" value="P:methylation"/>
    <property type="evidence" value="ECO:0007669"/>
    <property type="project" value="UniProtKB-KW"/>
</dbReference>
<comment type="caution">
    <text evidence="1">The sequence shown here is derived from an EMBL/GenBank/DDBJ whole genome shotgun (WGS) entry which is preliminary data.</text>
</comment>